<keyword evidence="3 6" id="KW-1133">Transmembrane helix</keyword>
<dbReference type="InterPro" id="IPR005178">
    <property type="entry name" value="Ostalpha/TMEM184C"/>
</dbReference>
<keyword evidence="8" id="KW-1185">Reference proteome</keyword>
<feature type="transmembrane region" description="Helical" evidence="6">
    <location>
        <begin position="247"/>
        <end position="270"/>
    </location>
</feature>
<evidence type="ECO:0000256" key="3">
    <source>
        <dbReference type="ARBA" id="ARBA00022989"/>
    </source>
</evidence>
<feature type="compositionally biased region" description="Low complexity" evidence="5">
    <location>
        <begin position="801"/>
        <end position="829"/>
    </location>
</feature>
<evidence type="ECO:0000256" key="4">
    <source>
        <dbReference type="ARBA" id="ARBA00023136"/>
    </source>
</evidence>
<name>A0ABQ8KA65_9APHY</name>
<accession>A0ABQ8KA65</accession>
<evidence type="ECO:0000256" key="1">
    <source>
        <dbReference type="ARBA" id="ARBA00004141"/>
    </source>
</evidence>
<feature type="transmembrane region" description="Helical" evidence="6">
    <location>
        <begin position="33"/>
        <end position="52"/>
    </location>
</feature>
<dbReference type="SMART" id="SM01417">
    <property type="entry name" value="Solute_trans_a"/>
    <property type="match status" value="1"/>
</dbReference>
<dbReference type="Pfam" id="PF03619">
    <property type="entry name" value="Solute_trans_a"/>
    <property type="match status" value="1"/>
</dbReference>
<protein>
    <submittedName>
        <fullName evidence="7">DUF300-domain-containing protein</fullName>
    </submittedName>
</protein>
<evidence type="ECO:0000256" key="6">
    <source>
        <dbReference type="SAM" id="Phobius"/>
    </source>
</evidence>
<feature type="compositionally biased region" description="Polar residues" evidence="5">
    <location>
        <begin position="643"/>
        <end position="666"/>
    </location>
</feature>
<reference evidence="7 8" key="1">
    <citation type="journal article" date="2021" name="Environ. Microbiol.">
        <title>Gene family expansions and transcriptome signatures uncover fungal adaptations to wood decay.</title>
        <authorList>
            <person name="Hage H."/>
            <person name="Miyauchi S."/>
            <person name="Viragh M."/>
            <person name="Drula E."/>
            <person name="Min B."/>
            <person name="Chaduli D."/>
            <person name="Navarro D."/>
            <person name="Favel A."/>
            <person name="Norest M."/>
            <person name="Lesage-Meessen L."/>
            <person name="Balint B."/>
            <person name="Merenyi Z."/>
            <person name="de Eugenio L."/>
            <person name="Morin E."/>
            <person name="Martinez A.T."/>
            <person name="Baldrian P."/>
            <person name="Stursova M."/>
            <person name="Martinez M.J."/>
            <person name="Novotny C."/>
            <person name="Magnuson J.K."/>
            <person name="Spatafora J.W."/>
            <person name="Maurice S."/>
            <person name="Pangilinan J."/>
            <person name="Andreopoulos W."/>
            <person name="LaButti K."/>
            <person name="Hundley H."/>
            <person name="Na H."/>
            <person name="Kuo A."/>
            <person name="Barry K."/>
            <person name="Lipzen A."/>
            <person name="Henrissat B."/>
            <person name="Riley R."/>
            <person name="Ahrendt S."/>
            <person name="Nagy L.G."/>
            <person name="Grigoriev I.V."/>
            <person name="Martin F."/>
            <person name="Rosso M.N."/>
        </authorList>
    </citation>
    <scope>NUCLEOTIDE SEQUENCE [LARGE SCALE GENOMIC DNA]</scope>
    <source>
        <strain evidence="7 8">CIRM-BRFM 1785</strain>
    </source>
</reference>
<dbReference type="PANTHER" id="PTHR23423">
    <property type="entry name" value="ORGANIC SOLUTE TRANSPORTER-RELATED"/>
    <property type="match status" value="1"/>
</dbReference>
<feature type="compositionally biased region" description="Basic and acidic residues" evidence="5">
    <location>
        <begin position="497"/>
        <end position="509"/>
    </location>
</feature>
<keyword evidence="2 6" id="KW-0812">Transmembrane</keyword>
<feature type="compositionally biased region" description="Low complexity" evidence="5">
    <location>
        <begin position="774"/>
        <end position="783"/>
    </location>
</feature>
<comment type="caution">
    <text evidence="7">The sequence shown here is derived from an EMBL/GenBank/DDBJ whole genome shotgun (WGS) entry which is preliminary data.</text>
</comment>
<feature type="compositionally biased region" description="Low complexity" evidence="5">
    <location>
        <begin position="749"/>
        <end position="758"/>
    </location>
</feature>
<dbReference type="GeneID" id="71997451"/>
<dbReference type="EMBL" id="JADCUA010000016">
    <property type="protein sequence ID" value="KAH9834208.1"/>
    <property type="molecule type" value="Genomic_DNA"/>
</dbReference>
<evidence type="ECO:0000256" key="5">
    <source>
        <dbReference type="SAM" id="MobiDB-lite"/>
    </source>
</evidence>
<sequence>MANIVNGRCWMETALPEPPLVQNGSIVLKTHDIGWIVSGAFTLVAVLVSFWLIWQHLSWYTNKREQRYTVRILLMVPIYAVITFGSYLYWNHSTALLLIRDCYESIVLTSFFYLLLNYLSHDPEEQKEVFRKVGLSKEFDRNARRRGERPSHWMFPMQFIKWKPEDGLYFLQLMKWGVLQYCVIRPTTTLAAVILNYIGLYCEDSWGPGWGHVYITVVMSLSVTIAMYCLIQLYMPISEYLAPRKPILKLFAVKAVVFLTFWQATLISILETFDVIKDTEYMTADNVATGISAIMECVEMTLFALLHIKAYTYVVYRDPSAPRLSRWRALVHALNFKETLVELWKGCVYMVRRSRGHETDRQVRRGAAYESVFGKSRWELGKGETTPKEKGRKGSLGVEMEVDRVMHVEGERQWLGMGDEYAYGMGYHSRRIREKSDGLEDQIEKELTARGYRKRESFKDRPSLGAYAPVGQDESPQAHSRTRAWWRDVYARISRTSTDRDPDPEHEPAPEDPPTKSFKRLHGYHVPQMSLDDPPPRSAIREYRDSQRSRRPPPLLHGLVALDPEPPSPPSEVRIPPRASPPRESSRRLSASLTPLDFTRSRDSQATVQTQSPKPLPRRPSGPRSPRDSLTDSFLARAFTNLPEPTTSVEQLSTGPSSERSSQSHRTQVRLAAEPALLPRSLDKARAPTLEEPPTPPAKATSPVVTSPGMMMYRAERTRRTELGVTLQGVPEDAALASSSTPVRARRMSSPPGRLASSRARRSSRPEEPKRRSLGGPVSSLSPTSPPPIPAGRVTRYTPRGAPIVLPAPLAPAAGQGSSSPSTPTQRTPFSPPGAFGPPLDTDYLRRDMT</sequence>
<dbReference type="RefSeq" id="XP_047776864.1">
    <property type="nucleotide sequence ID" value="XM_047916719.1"/>
</dbReference>
<organism evidence="7 8">
    <name type="scientific">Rhodofomes roseus</name>
    <dbReference type="NCBI Taxonomy" id="34475"/>
    <lineage>
        <taxon>Eukaryota</taxon>
        <taxon>Fungi</taxon>
        <taxon>Dikarya</taxon>
        <taxon>Basidiomycota</taxon>
        <taxon>Agaricomycotina</taxon>
        <taxon>Agaricomycetes</taxon>
        <taxon>Polyporales</taxon>
        <taxon>Rhodofomes</taxon>
    </lineage>
</organism>
<feature type="compositionally biased region" description="Basic and acidic residues" evidence="5">
    <location>
        <begin position="539"/>
        <end position="548"/>
    </location>
</feature>
<feature type="region of interest" description="Disordered" evidence="5">
    <location>
        <begin position="496"/>
        <end position="850"/>
    </location>
</feature>
<feature type="transmembrane region" description="Helical" evidence="6">
    <location>
        <begin position="72"/>
        <end position="90"/>
    </location>
</feature>
<feature type="compositionally biased region" description="Basic and acidic residues" evidence="5">
    <location>
        <begin position="451"/>
        <end position="462"/>
    </location>
</feature>
<comment type="subcellular location">
    <subcellularLocation>
        <location evidence="1">Membrane</location>
        <topology evidence="1">Multi-pass membrane protein</topology>
    </subcellularLocation>
</comment>
<feature type="transmembrane region" description="Helical" evidence="6">
    <location>
        <begin position="178"/>
        <end position="200"/>
    </location>
</feature>
<evidence type="ECO:0000313" key="8">
    <source>
        <dbReference type="Proteomes" id="UP000814176"/>
    </source>
</evidence>
<proteinExistence type="predicted"/>
<feature type="region of interest" description="Disordered" evidence="5">
    <location>
        <begin position="451"/>
        <end position="481"/>
    </location>
</feature>
<gene>
    <name evidence="7" type="ORF">C8Q71DRAFT_166195</name>
</gene>
<evidence type="ECO:0000256" key="2">
    <source>
        <dbReference type="ARBA" id="ARBA00022692"/>
    </source>
</evidence>
<evidence type="ECO:0000313" key="7">
    <source>
        <dbReference type="EMBL" id="KAH9834208.1"/>
    </source>
</evidence>
<dbReference type="Proteomes" id="UP000814176">
    <property type="component" value="Unassembled WGS sequence"/>
</dbReference>
<feature type="transmembrane region" description="Helical" evidence="6">
    <location>
        <begin position="212"/>
        <end position="235"/>
    </location>
</feature>
<keyword evidence="4 6" id="KW-0472">Membrane</keyword>